<keyword evidence="2" id="KW-1185">Reference proteome</keyword>
<evidence type="ECO:0000313" key="2">
    <source>
        <dbReference type="Proteomes" id="UP001174909"/>
    </source>
</evidence>
<dbReference type="Proteomes" id="UP001174909">
    <property type="component" value="Unassembled WGS sequence"/>
</dbReference>
<dbReference type="SUPFAM" id="SSF52540">
    <property type="entry name" value="P-loop containing nucleoside triphosphate hydrolases"/>
    <property type="match status" value="1"/>
</dbReference>
<dbReference type="Gene3D" id="3.40.50.300">
    <property type="entry name" value="P-loop containing nucleotide triphosphate hydrolases"/>
    <property type="match status" value="1"/>
</dbReference>
<accession>A0AA35RZE7</accession>
<dbReference type="EMBL" id="CASHTH010001723">
    <property type="protein sequence ID" value="CAI8019056.1"/>
    <property type="molecule type" value="Genomic_DNA"/>
</dbReference>
<dbReference type="SUPFAM" id="SSF47986">
    <property type="entry name" value="DEATH domain"/>
    <property type="match status" value="1"/>
</dbReference>
<evidence type="ECO:0000313" key="1">
    <source>
        <dbReference type="EMBL" id="CAI8019056.1"/>
    </source>
</evidence>
<dbReference type="InterPro" id="IPR011029">
    <property type="entry name" value="DEATH-like_dom_sf"/>
</dbReference>
<gene>
    <name evidence="1" type="ORF">GBAR_LOCUS11497</name>
</gene>
<protein>
    <submittedName>
        <fullName evidence="1">Uncharacterized protein</fullName>
    </submittedName>
</protein>
<comment type="caution">
    <text evidence="1">The sequence shown here is derived from an EMBL/GenBank/DDBJ whole genome shotgun (WGS) entry which is preliminary data.</text>
</comment>
<reference evidence="1" key="1">
    <citation type="submission" date="2023-03" db="EMBL/GenBank/DDBJ databases">
        <authorList>
            <person name="Steffen K."/>
            <person name="Cardenas P."/>
        </authorList>
    </citation>
    <scope>NUCLEOTIDE SEQUENCE</scope>
</reference>
<dbReference type="Gene3D" id="1.10.533.10">
    <property type="entry name" value="Death Domain, Fas"/>
    <property type="match status" value="1"/>
</dbReference>
<dbReference type="CDD" id="cd01671">
    <property type="entry name" value="CARD"/>
    <property type="match status" value="1"/>
</dbReference>
<dbReference type="AlphaFoldDB" id="A0AA35RZE7"/>
<sequence length="267" mass="30201">MGVDLDAPNPCRLDFSQKSMGVDAQRRILNRNHRRLRQDVDIETIYPHLNEHSLLSDHEREILLNVYHTRQFKIDKLLQFIDCLQRSSREASGHEELADLLQRDVDRARGNPDLDKWLRIPAPRLSTIKKASVLALFGLLLLLSCPLLFHKSQLKQLLEWSTHSLLLPQPCAPFLGRDRETSDLMRVLDMQSDEVRIVNLVGSAGIGKSCLAVQVGHRLIDSGATVSYLDASLFFLDSLPDVILQTAGSGGSGNFTERLLHWLRIGR</sequence>
<proteinExistence type="predicted"/>
<dbReference type="InterPro" id="IPR027417">
    <property type="entry name" value="P-loop_NTPase"/>
</dbReference>
<name>A0AA35RZE7_GEOBA</name>
<organism evidence="1 2">
    <name type="scientific">Geodia barretti</name>
    <name type="common">Barrett's horny sponge</name>
    <dbReference type="NCBI Taxonomy" id="519541"/>
    <lineage>
        <taxon>Eukaryota</taxon>
        <taxon>Metazoa</taxon>
        <taxon>Porifera</taxon>
        <taxon>Demospongiae</taxon>
        <taxon>Heteroscleromorpha</taxon>
        <taxon>Tetractinellida</taxon>
        <taxon>Astrophorina</taxon>
        <taxon>Geodiidae</taxon>
        <taxon>Geodia</taxon>
    </lineage>
</organism>